<dbReference type="SUPFAM" id="SSF53098">
    <property type="entry name" value="Ribonuclease H-like"/>
    <property type="match status" value="1"/>
</dbReference>
<protein>
    <recommendedName>
        <fullName evidence="3">Integrase catalytic domain-containing protein</fullName>
    </recommendedName>
</protein>
<reference evidence="1" key="1">
    <citation type="submission" date="2013-04" db="EMBL/GenBank/DDBJ databases">
        <authorList>
            <person name="Qu J."/>
            <person name="Murali S.C."/>
            <person name="Bandaranaike D."/>
            <person name="Bellair M."/>
            <person name="Blankenburg K."/>
            <person name="Chao H."/>
            <person name="Dinh H."/>
            <person name="Doddapaneni H."/>
            <person name="Downs B."/>
            <person name="Dugan-Rocha S."/>
            <person name="Elkadiri S."/>
            <person name="Gnanaolivu R.D."/>
            <person name="Hernandez B."/>
            <person name="Javaid M."/>
            <person name="Jayaseelan J.C."/>
            <person name="Lee S."/>
            <person name="Li M."/>
            <person name="Ming W."/>
            <person name="Munidasa M."/>
            <person name="Muniz J."/>
            <person name="Nguyen L."/>
            <person name="Ongeri F."/>
            <person name="Osuji N."/>
            <person name="Pu L.-L."/>
            <person name="Puazo M."/>
            <person name="Qu C."/>
            <person name="Quiroz J."/>
            <person name="Raj R."/>
            <person name="Weissenberger G."/>
            <person name="Xin Y."/>
            <person name="Zou X."/>
            <person name="Han Y."/>
            <person name="Richards S."/>
            <person name="Worley K."/>
            <person name="Muzny D."/>
            <person name="Gibbs R."/>
        </authorList>
    </citation>
    <scope>NUCLEOTIDE SEQUENCE</scope>
    <source>
        <strain evidence="1">Sampled in the wild</strain>
    </source>
</reference>
<dbReference type="InterPro" id="IPR012337">
    <property type="entry name" value="RNaseH-like_sf"/>
</dbReference>
<proteinExistence type="predicted"/>
<dbReference type="AlphaFoldDB" id="A0A8K0KJ70"/>
<dbReference type="EMBL" id="KZ309003">
    <property type="protein sequence ID" value="KAG8236244.1"/>
    <property type="molecule type" value="Genomic_DNA"/>
</dbReference>
<evidence type="ECO:0000313" key="1">
    <source>
        <dbReference type="EMBL" id="KAG8236244.1"/>
    </source>
</evidence>
<dbReference type="InterPro" id="IPR036397">
    <property type="entry name" value="RNaseH_sf"/>
</dbReference>
<evidence type="ECO:0000313" key="2">
    <source>
        <dbReference type="Proteomes" id="UP000792457"/>
    </source>
</evidence>
<comment type="caution">
    <text evidence="1">The sequence shown here is derived from an EMBL/GenBank/DDBJ whole genome shotgun (WGS) entry which is preliminary data.</text>
</comment>
<sequence>MSAVGFCERRRKHTGIRSSARLIASCFVWPSVQKDCRDWARACQRSMVTCHVTSPPQSFDPPTERFQHIHLDLVGLLPSSDGFRYLLTVVDRYSRWPEAMPLADISAGSFARVLGIPLRSASPNHY</sequence>
<evidence type="ECO:0008006" key="3">
    <source>
        <dbReference type="Google" id="ProtNLM"/>
    </source>
</evidence>
<dbReference type="Gene3D" id="3.30.420.10">
    <property type="entry name" value="Ribonuclease H-like superfamily/Ribonuclease H"/>
    <property type="match status" value="1"/>
</dbReference>
<organism evidence="1 2">
    <name type="scientific">Ladona fulva</name>
    <name type="common">Scarce chaser dragonfly</name>
    <name type="synonym">Libellula fulva</name>
    <dbReference type="NCBI Taxonomy" id="123851"/>
    <lineage>
        <taxon>Eukaryota</taxon>
        <taxon>Metazoa</taxon>
        <taxon>Ecdysozoa</taxon>
        <taxon>Arthropoda</taxon>
        <taxon>Hexapoda</taxon>
        <taxon>Insecta</taxon>
        <taxon>Pterygota</taxon>
        <taxon>Palaeoptera</taxon>
        <taxon>Odonata</taxon>
        <taxon>Epiprocta</taxon>
        <taxon>Anisoptera</taxon>
        <taxon>Libelluloidea</taxon>
        <taxon>Libellulidae</taxon>
        <taxon>Ladona</taxon>
    </lineage>
</organism>
<reference evidence="1" key="2">
    <citation type="submission" date="2017-10" db="EMBL/GenBank/DDBJ databases">
        <title>Ladona fulva Genome sequencing and assembly.</title>
        <authorList>
            <person name="Murali S."/>
            <person name="Richards S."/>
            <person name="Bandaranaike D."/>
            <person name="Bellair M."/>
            <person name="Blankenburg K."/>
            <person name="Chao H."/>
            <person name="Dinh H."/>
            <person name="Doddapaneni H."/>
            <person name="Dugan-Rocha S."/>
            <person name="Elkadiri S."/>
            <person name="Gnanaolivu R."/>
            <person name="Hernandez B."/>
            <person name="Skinner E."/>
            <person name="Javaid M."/>
            <person name="Lee S."/>
            <person name="Li M."/>
            <person name="Ming W."/>
            <person name="Munidasa M."/>
            <person name="Muniz J."/>
            <person name="Nguyen L."/>
            <person name="Hughes D."/>
            <person name="Osuji N."/>
            <person name="Pu L.-L."/>
            <person name="Puazo M."/>
            <person name="Qu C."/>
            <person name="Quiroz J."/>
            <person name="Raj R."/>
            <person name="Weissenberger G."/>
            <person name="Xin Y."/>
            <person name="Zou X."/>
            <person name="Han Y."/>
            <person name="Worley K."/>
            <person name="Muzny D."/>
            <person name="Gibbs R."/>
        </authorList>
    </citation>
    <scope>NUCLEOTIDE SEQUENCE</scope>
    <source>
        <strain evidence="1">Sampled in the wild</strain>
    </source>
</reference>
<dbReference type="InterPro" id="IPR052160">
    <property type="entry name" value="Gypsy_RT_Integrase-like"/>
</dbReference>
<dbReference type="OrthoDB" id="422540at2759"/>
<dbReference type="PANTHER" id="PTHR47266">
    <property type="entry name" value="ENDONUCLEASE-RELATED"/>
    <property type="match status" value="1"/>
</dbReference>
<dbReference type="GO" id="GO:0003676">
    <property type="term" value="F:nucleic acid binding"/>
    <property type="evidence" value="ECO:0007669"/>
    <property type="project" value="InterPro"/>
</dbReference>
<accession>A0A8K0KJ70</accession>
<name>A0A8K0KJ70_LADFU</name>
<gene>
    <name evidence="1" type="ORF">J437_LFUL010997</name>
</gene>
<keyword evidence="2" id="KW-1185">Reference proteome</keyword>
<dbReference type="Proteomes" id="UP000792457">
    <property type="component" value="Unassembled WGS sequence"/>
</dbReference>